<feature type="compositionally biased region" description="Basic and acidic residues" evidence="10">
    <location>
        <begin position="486"/>
        <end position="526"/>
    </location>
</feature>
<evidence type="ECO:0000256" key="10">
    <source>
        <dbReference type="SAM" id="MobiDB-lite"/>
    </source>
</evidence>
<keyword evidence="13" id="KW-1185">Reference proteome</keyword>
<dbReference type="PANTHER" id="PTHR10150:SF0">
    <property type="entry name" value="DNA REPAIR ENDONUCLEASE XPF"/>
    <property type="match status" value="1"/>
</dbReference>
<evidence type="ECO:0000256" key="6">
    <source>
        <dbReference type="ARBA" id="ARBA00022801"/>
    </source>
</evidence>
<keyword evidence="7" id="KW-0238">DNA-binding</keyword>
<dbReference type="InterPro" id="IPR006166">
    <property type="entry name" value="ERCC4_domain"/>
</dbReference>
<evidence type="ECO:0000256" key="8">
    <source>
        <dbReference type="ARBA" id="ARBA00023204"/>
    </source>
</evidence>
<evidence type="ECO:0000256" key="1">
    <source>
        <dbReference type="ARBA" id="ARBA00004123"/>
    </source>
</evidence>
<keyword evidence="5" id="KW-0227">DNA damage</keyword>
<evidence type="ECO:0000256" key="3">
    <source>
        <dbReference type="ARBA" id="ARBA00022722"/>
    </source>
</evidence>
<evidence type="ECO:0000313" key="13">
    <source>
        <dbReference type="Proteomes" id="UP000016930"/>
    </source>
</evidence>
<dbReference type="PANTHER" id="PTHR10150">
    <property type="entry name" value="DNA REPAIR ENDONUCLEASE XPF"/>
    <property type="match status" value="1"/>
</dbReference>
<gene>
    <name evidence="12" type="ORF">CERSUDRAFT_118713</name>
</gene>
<evidence type="ECO:0000256" key="4">
    <source>
        <dbReference type="ARBA" id="ARBA00022759"/>
    </source>
</evidence>
<evidence type="ECO:0000313" key="12">
    <source>
        <dbReference type="EMBL" id="EMD32335.1"/>
    </source>
</evidence>
<dbReference type="OrthoDB" id="361020at2759"/>
<evidence type="ECO:0000256" key="2">
    <source>
        <dbReference type="ARBA" id="ARBA00010015"/>
    </source>
</evidence>
<organism evidence="12 13">
    <name type="scientific">Ceriporiopsis subvermispora (strain B)</name>
    <name type="common">White-rot fungus</name>
    <name type="synonym">Gelatoporia subvermispora</name>
    <dbReference type="NCBI Taxonomy" id="914234"/>
    <lineage>
        <taxon>Eukaryota</taxon>
        <taxon>Fungi</taxon>
        <taxon>Dikarya</taxon>
        <taxon>Basidiomycota</taxon>
        <taxon>Agaricomycotina</taxon>
        <taxon>Agaricomycetes</taxon>
        <taxon>Polyporales</taxon>
        <taxon>Gelatoporiaceae</taxon>
        <taxon>Gelatoporia</taxon>
    </lineage>
</organism>
<keyword evidence="4" id="KW-0255">Endonuclease</keyword>
<dbReference type="GO" id="GO:0000110">
    <property type="term" value="C:nucleotide-excision repair factor 1 complex"/>
    <property type="evidence" value="ECO:0007669"/>
    <property type="project" value="TreeGrafter"/>
</dbReference>
<evidence type="ECO:0000256" key="9">
    <source>
        <dbReference type="ARBA" id="ARBA00023242"/>
    </source>
</evidence>
<dbReference type="STRING" id="914234.M2QJP8"/>
<comment type="subcellular location">
    <subcellularLocation>
        <location evidence="1">Nucleus</location>
    </subcellularLocation>
</comment>
<proteinExistence type="inferred from homology"/>
<dbReference type="GO" id="GO:0003684">
    <property type="term" value="F:damaged DNA binding"/>
    <property type="evidence" value="ECO:0007669"/>
    <property type="project" value="TreeGrafter"/>
</dbReference>
<dbReference type="Proteomes" id="UP000016930">
    <property type="component" value="Unassembled WGS sequence"/>
</dbReference>
<dbReference type="Pfam" id="PF02732">
    <property type="entry name" value="ERCC4"/>
    <property type="match status" value="1"/>
</dbReference>
<accession>M2QJP8</accession>
<feature type="region of interest" description="Disordered" evidence="10">
    <location>
        <begin position="372"/>
        <end position="395"/>
    </location>
</feature>
<protein>
    <recommendedName>
        <fullName evidence="11">ERCC4 domain-containing protein</fullName>
    </recommendedName>
</protein>
<dbReference type="FunFam" id="3.40.50.10130:FF:000002">
    <property type="entry name" value="DNA repair endonuclease XPF"/>
    <property type="match status" value="1"/>
</dbReference>
<dbReference type="GO" id="GO:1901255">
    <property type="term" value="P:nucleotide-excision repair involved in interstrand cross-link repair"/>
    <property type="evidence" value="ECO:0007669"/>
    <property type="project" value="TreeGrafter"/>
</dbReference>
<comment type="similarity">
    <text evidence="2">Belongs to the XPF family.</text>
</comment>
<keyword evidence="6" id="KW-0378">Hydrolase</keyword>
<dbReference type="InterPro" id="IPR047520">
    <property type="entry name" value="XPF_nuclease"/>
</dbReference>
<sequence>MAPLLSFHKTILEKIHDPSTSELLLISRGIGLRRIVCKLLQIYDSPQNLVFLVNASQDEQSAIGEELGVMGCRDPGLRMIEFETGRKDRQDLYKRGGLFSVTSQIFTVDMLYGDIPIHLITGILVLHAEKVTITSPVAFIVRLYREKNQTGFLKAFSDQPEHITNGLSPLKNVMKELQIRTVHIYPRFHVDVKACLDKKQPDVIEIHQHMTDAMREIHHAIVQCMTITLSELKRTSTDLDTEDLNVDEAYFKDFDHRVRRVLDKEWHKVGLKARQLMNDIHTLRELLEFLLRYDAVKFQNYLDHLVASNTVNEQGNARVHQSPWMLTDAAHTIFEQSKRRCYTIDPSAKRISSTPAPRHDEDEEEWAILDELERNDGTSNGASKNESMPKRPSWLPPTMNPVLEELPKWTVLADVLQEIEEETMRRQSQLTALSPGTNTVLIMSSSAITCEELSDFLSQMDSTSPRGQQGRKMMMKHLRLYLSKKAEATKQESHTQGKSNGSRDKRDDGISEALQKKDRERRERAANRRRIRGGAPAATLKDAGRSGSGGHPDTDEAMALLSQNHIVLEGAGSNDQPMVLDIESTFDDYYGLLVPEQTVVLRKYHEDSDDQMLQEIQPRFIVLYEPSLEFIRRVEVYRNSNPGLGVRVYFLQYHDSSEEVKYLRQVRREKESFERLIKDRGRMLMPIFEERRSGSSVNDSLIKTISSRIAGGRKDVTIEPSRVIVDLREFRSSLPSLLHAAQVNIVPATLTIGDYILTPDICVERKSIRDLISSFNSGRLYTQCEMMSTHYKQPVLLIEFEENKSFSFEAFEEAKSLVKGGGKQAVSKKSSVISDGPPSVSATIQSKLVLLTLTFPRVRIIWSSSPYATADVFQDLKLNSPEPDVDKAILIGAEDDPNVGAGVNAAAEELLRSLPGITAKNVKHVMSKVNSVQELCELSLREVQEILGVEPGKACWDFIHRGDRKRK</sequence>
<dbReference type="HOGENOM" id="CLU_002265_2_0_1"/>
<feature type="region of interest" description="Disordered" evidence="10">
    <location>
        <begin position="486"/>
        <end position="556"/>
    </location>
</feature>
<dbReference type="InterPro" id="IPR011335">
    <property type="entry name" value="Restrct_endonuc-II-like"/>
</dbReference>
<dbReference type="CDD" id="cd20078">
    <property type="entry name" value="XPF_nuclease_XPF_euk"/>
    <property type="match status" value="1"/>
</dbReference>
<dbReference type="GO" id="GO:0003697">
    <property type="term" value="F:single-stranded DNA binding"/>
    <property type="evidence" value="ECO:0007669"/>
    <property type="project" value="TreeGrafter"/>
</dbReference>
<keyword evidence="8" id="KW-0234">DNA repair</keyword>
<keyword evidence="3" id="KW-0540">Nuclease</keyword>
<dbReference type="GO" id="GO:0000724">
    <property type="term" value="P:double-strand break repair via homologous recombination"/>
    <property type="evidence" value="ECO:0007669"/>
    <property type="project" value="TreeGrafter"/>
</dbReference>
<dbReference type="SUPFAM" id="SSF47781">
    <property type="entry name" value="RuvA domain 2-like"/>
    <property type="match status" value="1"/>
</dbReference>
<dbReference type="InterPro" id="IPR010994">
    <property type="entry name" value="RuvA_2-like"/>
</dbReference>
<dbReference type="SMART" id="SM00891">
    <property type="entry name" value="ERCC4"/>
    <property type="match status" value="1"/>
</dbReference>
<reference evidence="12 13" key="1">
    <citation type="journal article" date="2012" name="Proc. Natl. Acad. Sci. U.S.A.">
        <title>Comparative genomics of Ceriporiopsis subvermispora and Phanerochaete chrysosporium provide insight into selective ligninolysis.</title>
        <authorList>
            <person name="Fernandez-Fueyo E."/>
            <person name="Ruiz-Duenas F.J."/>
            <person name="Ferreira P."/>
            <person name="Floudas D."/>
            <person name="Hibbett D.S."/>
            <person name="Canessa P."/>
            <person name="Larrondo L.F."/>
            <person name="James T.Y."/>
            <person name="Seelenfreund D."/>
            <person name="Lobos S."/>
            <person name="Polanco R."/>
            <person name="Tello M."/>
            <person name="Honda Y."/>
            <person name="Watanabe T."/>
            <person name="Watanabe T."/>
            <person name="Ryu J.S."/>
            <person name="Kubicek C.P."/>
            <person name="Schmoll M."/>
            <person name="Gaskell J."/>
            <person name="Hammel K.E."/>
            <person name="St John F.J."/>
            <person name="Vanden Wymelenberg A."/>
            <person name="Sabat G."/>
            <person name="Splinter BonDurant S."/>
            <person name="Syed K."/>
            <person name="Yadav J.S."/>
            <person name="Doddapaneni H."/>
            <person name="Subramanian V."/>
            <person name="Lavin J.L."/>
            <person name="Oguiza J.A."/>
            <person name="Perez G."/>
            <person name="Pisabarro A.G."/>
            <person name="Ramirez L."/>
            <person name="Santoyo F."/>
            <person name="Master E."/>
            <person name="Coutinho P.M."/>
            <person name="Henrissat B."/>
            <person name="Lombard V."/>
            <person name="Magnuson J.K."/>
            <person name="Kuees U."/>
            <person name="Hori C."/>
            <person name="Igarashi K."/>
            <person name="Samejima M."/>
            <person name="Held B.W."/>
            <person name="Barry K.W."/>
            <person name="LaButti K.M."/>
            <person name="Lapidus A."/>
            <person name="Lindquist E.A."/>
            <person name="Lucas S.M."/>
            <person name="Riley R."/>
            <person name="Salamov A.A."/>
            <person name="Hoffmeister D."/>
            <person name="Schwenk D."/>
            <person name="Hadar Y."/>
            <person name="Yarden O."/>
            <person name="de Vries R.P."/>
            <person name="Wiebenga A."/>
            <person name="Stenlid J."/>
            <person name="Eastwood D."/>
            <person name="Grigoriev I.V."/>
            <person name="Berka R.M."/>
            <person name="Blanchette R.A."/>
            <person name="Kersten P."/>
            <person name="Martinez A.T."/>
            <person name="Vicuna R."/>
            <person name="Cullen D."/>
        </authorList>
    </citation>
    <scope>NUCLEOTIDE SEQUENCE [LARGE SCALE GENOMIC DNA]</scope>
    <source>
        <strain evidence="12 13">B</strain>
    </source>
</reference>
<dbReference type="Gene3D" id="1.10.150.20">
    <property type="entry name" value="5' to 3' exonuclease, C-terminal subdomain"/>
    <property type="match status" value="1"/>
</dbReference>
<dbReference type="GO" id="GO:0000712">
    <property type="term" value="P:resolution of meiotic recombination intermediates"/>
    <property type="evidence" value="ECO:0007669"/>
    <property type="project" value="TreeGrafter"/>
</dbReference>
<name>M2QJP8_CERS8</name>
<feature type="compositionally biased region" description="Polar residues" evidence="10">
    <location>
        <begin position="377"/>
        <end position="386"/>
    </location>
</feature>
<feature type="domain" description="ERCC4" evidence="11">
    <location>
        <begin position="722"/>
        <end position="802"/>
    </location>
</feature>
<dbReference type="EMBL" id="KB445811">
    <property type="protein sequence ID" value="EMD32335.1"/>
    <property type="molecule type" value="Genomic_DNA"/>
</dbReference>
<evidence type="ECO:0000256" key="7">
    <source>
        <dbReference type="ARBA" id="ARBA00023125"/>
    </source>
</evidence>
<dbReference type="AlphaFoldDB" id="M2QJP8"/>
<keyword evidence="9" id="KW-0539">Nucleus</keyword>
<dbReference type="Gene3D" id="3.40.50.10130">
    <property type="match status" value="1"/>
</dbReference>
<dbReference type="GO" id="GO:0000014">
    <property type="term" value="F:single-stranded DNA endodeoxyribonuclease activity"/>
    <property type="evidence" value="ECO:0007669"/>
    <property type="project" value="TreeGrafter"/>
</dbReference>
<evidence type="ECO:0000256" key="5">
    <source>
        <dbReference type="ARBA" id="ARBA00022763"/>
    </source>
</evidence>
<evidence type="ECO:0000259" key="11">
    <source>
        <dbReference type="SMART" id="SM00891"/>
    </source>
</evidence>
<dbReference type="SUPFAM" id="SSF52980">
    <property type="entry name" value="Restriction endonuclease-like"/>
    <property type="match status" value="1"/>
</dbReference>